<accession>A0A9P8L294</accession>
<gene>
    <name evidence="2" type="ORF">FGG08_004936</name>
</gene>
<keyword evidence="1" id="KW-1133">Transmembrane helix</keyword>
<evidence type="ECO:0000313" key="3">
    <source>
        <dbReference type="Proteomes" id="UP000698800"/>
    </source>
</evidence>
<keyword evidence="3" id="KW-1185">Reference proteome</keyword>
<evidence type="ECO:0000256" key="1">
    <source>
        <dbReference type="SAM" id="Phobius"/>
    </source>
</evidence>
<feature type="transmembrane region" description="Helical" evidence="1">
    <location>
        <begin position="296"/>
        <end position="317"/>
    </location>
</feature>
<proteinExistence type="predicted"/>
<feature type="transmembrane region" description="Helical" evidence="1">
    <location>
        <begin position="182"/>
        <end position="205"/>
    </location>
</feature>
<evidence type="ECO:0000313" key="2">
    <source>
        <dbReference type="EMBL" id="KAH0538487.1"/>
    </source>
</evidence>
<feature type="transmembrane region" description="Helical" evidence="1">
    <location>
        <begin position="157"/>
        <end position="176"/>
    </location>
</feature>
<comment type="caution">
    <text evidence="2">The sequence shown here is derived from an EMBL/GenBank/DDBJ whole genome shotgun (WGS) entry which is preliminary data.</text>
</comment>
<dbReference type="EMBL" id="JAGHQL010000107">
    <property type="protein sequence ID" value="KAH0538487.1"/>
    <property type="molecule type" value="Genomic_DNA"/>
</dbReference>
<dbReference type="AlphaFoldDB" id="A0A9P8L294"/>
<dbReference type="PANTHER" id="PTHR35043:SF8">
    <property type="entry name" value="DUF4220 DOMAIN-CONTAINING PROTEIN"/>
    <property type="match status" value="1"/>
</dbReference>
<keyword evidence="1" id="KW-0472">Membrane</keyword>
<feature type="transmembrane region" description="Helical" evidence="1">
    <location>
        <begin position="265"/>
        <end position="284"/>
    </location>
</feature>
<sequence>MNVSMAKVHQGWMPSPDCGRGTLDLLYTCCLTIFLCCWSALHMNVPADDDLKVSILARQIKWTLFCLLMPEYVSWEAVEDMWHAQILRSEFQKIPQVRDWTLAHGFLLKMGGLALKTPNGDRFRPSVSHFLSLLKANRIKMPEITKEDVEDKGKASVFVKVIALVQILWFAINIIARTTQGLPITTLELFTSAIIFCSILTYACWWNKPCGIERPFCLNTTVSIEELEKVITERPYHRFTAPGKRVALTDYNMDDDLTSMPKPPIIWMVCTVVVSSFGPWHLLGWNFYFNTATERFLWRFASFCCTVIPIVFVMSVSPLRKKGGNIGQLIFGLVGVMVLALYVLVRLYLLAESLAGLRTVPADVYQSVEWSTLIPHLGK</sequence>
<dbReference type="PANTHER" id="PTHR35043">
    <property type="entry name" value="TRANSCRIPTION FACTOR DOMAIN-CONTAINING PROTEIN"/>
    <property type="match status" value="1"/>
</dbReference>
<dbReference type="OrthoDB" id="3061561at2759"/>
<organism evidence="2 3">
    <name type="scientific">Glutinoglossum americanum</name>
    <dbReference type="NCBI Taxonomy" id="1670608"/>
    <lineage>
        <taxon>Eukaryota</taxon>
        <taxon>Fungi</taxon>
        <taxon>Dikarya</taxon>
        <taxon>Ascomycota</taxon>
        <taxon>Pezizomycotina</taxon>
        <taxon>Geoglossomycetes</taxon>
        <taxon>Geoglossales</taxon>
        <taxon>Geoglossaceae</taxon>
        <taxon>Glutinoglossum</taxon>
    </lineage>
</organism>
<keyword evidence="1" id="KW-0812">Transmembrane</keyword>
<name>A0A9P8L294_9PEZI</name>
<feature type="transmembrane region" description="Helical" evidence="1">
    <location>
        <begin position="25"/>
        <end position="45"/>
    </location>
</feature>
<feature type="transmembrane region" description="Helical" evidence="1">
    <location>
        <begin position="329"/>
        <end position="349"/>
    </location>
</feature>
<dbReference type="Proteomes" id="UP000698800">
    <property type="component" value="Unassembled WGS sequence"/>
</dbReference>
<reference evidence="2" key="1">
    <citation type="submission" date="2021-03" db="EMBL/GenBank/DDBJ databases">
        <title>Comparative genomics and phylogenomic investigation of the class Geoglossomycetes provide insights into ecological specialization and systematics.</title>
        <authorList>
            <person name="Melie T."/>
            <person name="Pirro S."/>
            <person name="Miller A.N."/>
            <person name="Quandt A."/>
        </authorList>
    </citation>
    <scope>NUCLEOTIDE SEQUENCE</scope>
    <source>
        <strain evidence="2">GBOQ0MN5Z8</strain>
    </source>
</reference>
<protein>
    <submittedName>
        <fullName evidence="2">Uncharacterized protein</fullName>
    </submittedName>
</protein>